<gene>
    <name evidence="9" type="ORF">GCM10009839_70330</name>
</gene>
<dbReference type="PANTHER" id="PTHR30193">
    <property type="entry name" value="ABC TRANSPORTER PERMEASE PROTEIN"/>
    <property type="match status" value="1"/>
</dbReference>
<sequence length="315" mass="35567">MRLRKKTRERLFIASFLAGPLAVYIVFVIWPYIETFGYSLTDWSGVAPPSKVVGLDNYVHLYHDSAFLHALWHNIFLLIFFPTITIILAMFFAFMLNVGGQRGGVGGVKGVRGSAVYRVVFFFPQVLSVAILVILFQALFETNNAGFFNGILIKLHITDDQHPWEFLNSTTFVMWCILFVLVWQWVGFYLVLFSAAMQQIPRDYYEAALLDGAGRIQTYFKVTMPLLWDSVQTAWVYLAVAAMDAFALVANLTPGSNFGGGPDGHGEVLATYLMRNFQTKGEAGYACAMGVVIFFITLILSLVVLRLTRRERLEY</sequence>
<comment type="caution">
    <text evidence="9">The sequence shown here is derived from an EMBL/GenBank/DDBJ whole genome shotgun (WGS) entry which is preliminary data.</text>
</comment>
<evidence type="ECO:0000313" key="10">
    <source>
        <dbReference type="Proteomes" id="UP001500751"/>
    </source>
</evidence>
<accession>A0ABN2V5R7</accession>
<evidence type="ECO:0000256" key="6">
    <source>
        <dbReference type="ARBA" id="ARBA00023136"/>
    </source>
</evidence>
<dbReference type="Gene3D" id="1.10.3720.10">
    <property type="entry name" value="MetI-like"/>
    <property type="match status" value="1"/>
</dbReference>
<dbReference type="InterPro" id="IPR051393">
    <property type="entry name" value="ABC_transporter_permease"/>
</dbReference>
<evidence type="ECO:0000256" key="4">
    <source>
        <dbReference type="ARBA" id="ARBA00022692"/>
    </source>
</evidence>
<keyword evidence="6 7" id="KW-0472">Membrane</keyword>
<feature type="transmembrane region" description="Helical" evidence="7">
    <location>
        <begin position="172"/>
        <end position="192"/>
    </location>
</feature>
<dbReference type="PROSITE" id="PS50928">
    <property type="entry name" value="ABC_TM1"/>
    <property type="match status" value="1"/>
</dbReference>
<dbReference type="InterPro" id="IPR000515">
    <property type="entry name" value="MetI-like"/>
</dbReference>
<dbReference type="Proteomes" id="UP001500751">
    <property type="component" value="Unassembled WGS sequence"/>
</dbReference>
<evidence type="ECO:0000256" key="2">
    <source>
        <dbReference type="ARBA" id="ARBA00022448"/>
    </source>
</evidence>
<keyword evidence="2 7" id="KW-0813">Transport</keyword>
<dbReference type="PANTHER" id="PTHR30193:SF41">
    <property type="entry name" value="DIACETYLCHITOBIOSE UPTAKE SYSTEM PERMEASE PROTEIN NGCF"/>
    <property type="match status" value="1"/>
</dbReference>
<feature type="transmembrane region" description="Helical" evidence="7">
    <location>
        <begin position="119"/>
        <end position="140"/>
    </location>
</feature>
<name>A0ABN2V5R7_9ACTN</name>
<evidence type="ECO:0000259" key="8">
    <source>
        <dbReference type="PROSITE" id="PS50928"/>
    </source>
</evidence>
<dbReference type="InterPro" id="IPR035906">
    <property type="entry name" value="MetI-like_sf"/>
</dbReference>
<proteinExistence type="inferred from homology"/>
<comment type="similarity">
    <text evidence="7">Belongs to the binding-protein-dependent transport system permease family.</text>
</comment>
<dbReference type="RefSeq" id="WP_344670021.1">
    <property type="nucleotide sequence ID" value="NZ_BAAAQN010000054.1"/>
</dbReference>
<feature type="transmembrane region" description="Helical" evidence="7">
    <location>
        <begin position="234"/>
        <end position="253"/>
    </location>
</feature>
<evidence type="ECO:0000256" key="7">
    <source>
        <dbReference type="RuleBase" id="RU363032"/>
    </source>
</evidence>
<protein>
    <submittedName>
        <fullName evidence="9">Sugar ABC transporter permease</fullName>
    </submittedName>
</protein>
<dbReference type="EMBL" id="BAAAQN010000054">
    <property type="protein sequence ID" value="GAA2052700.1"/>
    <property type="molecule type" value="Genomic_DNA"/>
</dbReference>
<feature type="transmembrane region" description="Helical" evidence="7">
    <location>
        <begin position="12"/>
        <end position="33"/>
    </location>
</feature>
<dbReference type="Pfam" id="PF00528">
    <property type="entry name" value="BPD_transp_1"/>
    <property type="match status" value="1"/>
</dbReference>
<dbReference type="SUPFAM" id="SSF161098">
    <property type="entry name" value="MetI-like"/>
    <property type="match status" value="1"/>
</dbReference>
<feature type="transmembrane region" description="Helical" evidence="7">
    <location>
        <begin position="283"/>
        <end position="305"/>
    </location>
</feature>
<feature type="domain" description="ABC transmembrane type-1" evidence="8">
    <location>
        <begin position="71"/>
        <end position="304"/>
    </location>
</feature>
<reference evidence="9 10" key="1">
    <citation type="journal article" date="2019" name="Int. J. Syst. Evol. Microbiol.">
        <title>The Global Catalogue of Microorganisms (GCM) 10K type strain sequencing project: providing services to taxonomists for standard genome sequencing and annotation.</title>
        <authorList>
            <consortium name="The Broad Institute Genomics Platform"/>
            <consortium name="The Broad Institute Genome Sequencing Center for Infectious Disease"/>
            <person name="Wu L."/>
            <person name="Ma J."/>
        </authorList>
    </citation>
    <scope>NUCLEOTIDE SEQUENCE [LARGE SCALE GENOMIC DNA]</scope>
    <source>
        <strain evidence="9 10">JCM 16014</strain>
    </source>
</reference>
<keyword evidence="10" id="KW-1185">Reference proteome</keyword>
<keyword evidence="3" id="KW-1003">Cell membrane</keyword>
<evidence type="ECO:0000256" key="3">
    <source>
        <dbReference type="ARBA" id="ARBA00022475"/>
    </source>
</evidence>
<evidence type="ECO:0000256" key="1">
    <source>
        <dbReference type="ARBA" id="ARBA00004651"/>
    </source>
</evidence>
<feature type="transmembrane region" description="Helical" evidence="7">
    <location>
        <begin position="75"/>
        <end position="98"/>
    </location>
</feature>
<evidence type="ECO:0000313" key="9">
    <source>
        <dbReference type="EMBL" id="GAA2052700.1"/>
    </source>
</evidence>
<dbReference type="CDD" id="cd06261">
    <property type="entry name" value="TM_PBP2"/>
    <property type="match status" value="1"/>
</dbReference>
<evidence type="ECO:0000256" key="5">
    <source>
        <dbReference type="ARBA" id="ARBA00022989"/>
    </source>
</evidence>
<organism evidence="9 10">
    <name type="scientific">Catenulispora yoronensis</name>
    <dbReference type="NCBI Taxonomy" id="450799"/>
    <lineage>
        <taxon>Bacteria</taxon>
        <taxon>Bacillati</taxon>
        <taxon>Actinomycetota</taxon>
        <taxon>Actinomycetes</taxon>
        <taxon>Catenulisporales</taxon>
        <taxon>Catenulisporaceae</taxon>
        <taxon>Catenulispora</taxon>
    </lineage>
</organism>
<keyword evidence="4 7" id="KW-0812">Transmembrane</keyword>
<keyword evidence="5 7" id="KW-1133">Transmembrane helix</keyword>
<comment type="subcellular location">
    <subcellularLocation>
        <location evidence="1 7">Cell membrane</location>
        <topology evidence="1 7">Multi-pass membrane protein</topology>
    </subcellularLocation>
</comment>